<dbReference type="Pfam" id="PF12705">
    <property type="entry name" value="PDDEXK_1"/>
    <property type="match status" value="1"/>
</dbReference>
<sequence length="1107" mass="122720">MIARPPFRIVPWDADFLDALKKGLMDATGGHPGDAVVVFMNDRPRRYLRERLRNAPDIPRPCLIPRMFTQRELMAAFRQARHPGPRREAGKLDQVALLSHCVRELAHPGTDLCVQLSKTDEAGFFPWGVRLADLLEECFSHGLTPDDMLYAEGEVAPFGAALLGSLGAIFARYREALLEAGFTTPGFDAFMVASTLREERVMGENQPLPGFLAGRAVLLAGFGTLTGSEDILFRHLWEQGAQVFLHADPALAGDGRPHWSCAGHAEWIAGWQAETQLACPPSGRKPKIHYFAGYDLHSQLDALRRDLLALEERDRLAAAAKARPPLRQLSLLSGEAGCADPAGETSPARTAQEPSGGQAGHRTDQRKAVDGGAADALSEPDAAPLLPTSQLDIAVSLAHSGALLPVLHCLPRKDCNVSLGYPLERSLLFRLVDTVLDVRRRRRPDGTAHWRALADLVRHPYLRLLEADGIPLRDVFQNMESRLRKGGRYADIHEAAAGALDDFTAASSLPGPALTAVRDVLGRILRDTVDTWARAATLAQAAGALGDLCETLLVHGGGDDAENGKPSIWTRFPIDAECLFRLMQRIIPALRDNGMADTPLPWPLLQTMLTELMRAERVPFEADPLTGLQVLGMLETRLLRFSRVFMVDVTDDRLPGAPIRSPLLPDSLRALLGLPDTRSREQLAAYTFHRLIAGADEVWLYWQEGVETSGLFDGKKQRSRLVEELIWREEQARGQRLKPGREPLRAASLEVRPPLRSRKIIPKTPAIRERIAAFLKQPLSATRLDAYLTCPLRFYYERLCAILPIEEVNEEDDPAAVGVLLHEVLKTFYAPAVGKTVRPDPQNGDASLPALDEKVLRALFREAFEASDLPASLPPESAAMLSVAGPERLARFLQAQPEQTEVLSLEEDYEAVIRVEGRDRRLRGVLDRVDWREQEDAEGAAEEGAVILDYKTGRIRSLPRDLWDDEDFWEALAPEQAAERAAETDPAKDRLPLVAARIPTVQLLYYCYLYGQATGRPVLDAAFVALGDDGQERPLFGRGMTAEEKERALARIPDLIGFILLHMERCPEFRPREGQHCGWCSWRNVCIITPQQENRVPDNETSAVPRP</sequence>
<dbReference type="Gene3D" id="3.90.320.10">
    <property type="match status" value="1"/>
</dbReference>
<gene>
    <name evidence="3" type="ORF">H9874_06090</name>
</gene>
<dbReference type="Proteomes" id="UP000824264">
    <property type="component" value="Unassembled WGS sequence"/>
</dbReference>
<protein>
    <submittedName>
        <fullName evidence="3">PD-(D/E)XK nuclease family protein</fullName>
    </submittedName>
</protein>
<dbReference type="SUPFAM" id="SSF52540">
    <property type="entry name" value="P-loop containing nucleoside triphosphate hydrolases"/>
    <property type="match status" value="1"/>
</dbReference>
<comment type="caution">
    <text evidence="3">The sequence shown here is derived from an EMBL/GenBank/DDBJ whole genome shotgun (WGS) entry which is preliminary data.</text>
</comment>
<evidence type="ECO:0000313" key="4">
    <source>
        <dbReference type="Proteomes" id="UP000824264"/>
    </source>
</evidence>
<dbReference type="InterPro" id="IPR038726">
    <property type="entry name" value="PDDEXK_AddAB-type"/>
</dbReference>
<proteinExistence type="predicted"/>
<dbReference type="InterPro" id="IPR011604">
    <property type="entry name" value="PDDEXK-like_dom_sf"/>
</dbReference>
<dbReference type="EMBL" id="DXGI01000222">
    <property type="protein sequence ID" value="HIW78697.1"/>
    <property type="molecule type" value="Genomic_DNA"/>
</dbReference>
<reference evidence="3" key="2">
    <citation type="submission" date="2021-04" db="EMBL/GenBank/DDBJ databases">
        <authorList>
            <person name="Gilroy R."/>
        </authorList>
    </citation>
    <scope>NUCLEOTIDE SEQUENCE</scope>
    <source>
        <strain evidence="3">ChiSxjej5B17-1746</strain>
    </source>
</reference>
<reference evidence="3" key="1">
    <citation type="journal article" date="2021" name="PeerJ">
        <title>Extensive microbial diversity within the chicken gut microbiome revealed by metagenomics and culture.</title>
        <authorList>
            <person name="Gilroy R."/>
            <person name="Ravi A."/>
            <person name="Getino M."/>
            <person name="Pursley I."/>
            <person name="Horton D.L."/>
            <person name="Alikhan N.F."/>
            <person name="Baker D."/>
            <person name="Gharbi K."/>
            <person name="Hall N."/>
            <person name="Watson M."/>
            <person name="Adriaenssens E.M."/>
            <person name="Foster-Nyarko E."/>
            <person name="Jarju S."/>
            <person name="Secka A."/>
            <person name="Antonio M."/>
            <person name="Oren A."/>
            <person name="Chaudhuri R.R."/>
            <person name="La Ragione R."/>
            <person name="Hildebrand F."/>
            <person name="Pallen M.J."/>
        </authorList>
    </citation>
    <scope>NUCLEOTIDE SEQUENCE</scope>
    <source>
        <strain evidence="3">ChiSxjej5B17-1746</strain>
    </source>
</reference>
<organism evidence="3 4">
    <name type="scientific">Candidatus Bilophila faecipullorum</name>
    <dbReference type="NCBI Taxonomy" id="2838482"/>
    <lineage>
        <taxon>Bacteria</taxon>
        <taxon>Pseudomonadati</taxon>
        <taxon>Thermodesulfobacteriota</taxon>
        <taxon>Desulfovibrionia</taxon>
        <taxon>Desulfovibrionales</taxon>
        <taxon>Desulfovibrionaceae</taxon>
        <taxon>Bilophila</taxon>
    </lineage>
</organism>
<name>A0A9D1R249_9BACT</name>
<dbReference type="AlphaFoldDB" id="A0A9D1R249"/>
<accession>A0A9D1R249</accession>
<feature type="region of interest" description="Disordered" evidence="1">
    <location>
        <begin position="337"/>
        <end position="381"/>
    </location>
</feature>
<feature type="domain" description="PD-(D/E)XK endonuclease-like" evidence="2">
    <location>
        <begin position="779"/>
        <end position="1086"/>
    </location>
</feature>
<evidence type="ECO:0000313" key="3">
    <source>
        <dbReference type="EMBL" id="HIW78697.1"/>
    </source>
</evidence>
<evidence type="ECO:0000256" key="1">
    <source>
        <dbReference type="SAM" id="MobiDB-lite"/>
    </source>
</evidence>
<evidence type="ECO:0000259" key="2">
    <source>
        <dbReference type="Pfam" id="PF12705"/>
    </source>
</evidence>
<dbReference type="InterPro" id="IPR027417">
    <property type="entry name" value="P-loop_NTPase"/>
</dbReference>